<dbReference type="GO" id="GO:0003697">
    <property type="term" value="F:single-stranded DNA binding"/>
    <property type="evidence" value="ECO:0007669"/>
    <property type="project" value="InterPro"/>
</dbReference>
<dbReference type="Gene3D" id="2.40.50.140">
    <property type="entry name" value="Nucleic acid-binding proteins"/>
    <property type="match status" value="1"/>
</dbReference>
<name>A0A9E9C209_9STRA</name>
<gene>
    <name evidence="3" type="primary">ycf41</name>
</gene>
<evidence type="ECO:0000313" key="3">
    <source>
        <dbReference type="EMBL" id="WAK84887.1"/>
    </source>
</evidence>
<reference evidence="3" key="1">
    <citation type="submission" date="2022-04" db="EMBL/GenBank/DDBJ databases">
        <title>Plastid genome of Amicula sp.</title>
        <authorList>
            <person name="Gastineau R."/>
            <person name="Li C."/>
            <person name="Ashworth M.P."/>
            <person name="Witkowski A."/>
            <person name="Turmel M."/>
            <person name="Gorecka E."/>
            <person name="Frankovich T."/>
            <person name="Wachnicka A."/>
            <person name="Lobban C.S."/>
            <person name="Theriot E.C."/>
            <person name="Otis C."/>
            <person name="Dabek P."/>
            <person name="Binczewska A."/>
            <person name="Lemieux C."/>
        </authorList>
    </citation>
    <scope>NUCLEOTIDE SEQUENCE</scope>
    <source>
        <strain evidence="3">GU52X-4 cfCalB7</strain>
    </source>
</reference>
<sequence length="113" mass="13059">MTDMNYIGGIVRILEIPKQKILNNNISIVKIRVQFPQFKNIQIVNLIFWGNLARDILNYYKVNDYIIIEGYLGLANNQSSDLTIQNLKKVEITVLKIYPFLLSSNINQSTKNV</sequence>
<keyword evidence="1 2" id="KW-0238">DNA-binding</keyword>
<dbReference type="EMBL" id="ON390793">
    <property type="protein sequence ID" value="WAK84887.1"/>
    <property type="molecule type" value="Genomic_DNA"/>
</dbReference>
<dbReference type="InterPro" id="IPR012340">
    <property type="entry name" value="NA-bd_OB-fold"/>
</dbReference>
<evidence type="ECO:0000256" key="1">
    <source>
        <dbReference type="ARBA" id="ARBA00023125"/>
    </source>
</evidence>
<evidence type="ECO:0000256" key="2">
    <source>
        <dbReference type="PROSITE-ProRule" id="PRU00252"/>
    </source>
</evidence>
<dbReference type="AlphaFoldDB" id="A0A9E9C209"/>
<dbReference type="PROSITE" id="PS50935">
    <property type="entry name" value="SSB"/>
    <property type="match status" value="1"/>
</dbReference>
<proteinExistence type="predicted"/>
<accession>A0A9E9C209</accession>
<organism evidence="3">
    <name type="scientific">Amicula sp. isolate GU52X-4 cfCalB7</name>
    <dbReference type="NCBI Taxonomy" id="3003489"/>
    <lineage>
        <taxon>Eukaryota</taxon>
        <taxon>Sar</taxon>
        <taxon>Stramenopiles</taxon>
        <taxon>Ochrophyta</taxon>
        <taxon>Bacillariophyta</taxon>
        <taxon>Bacillariophyceae</taxon>
        <taxon>Bacillariophycidae</taxon>
        <taxon>Naviculales</taxon>
        <taxon>Naviculaceae</taxon>
        <taxon>Amicula</taxon>
    </lineage>
</organism>
<keyword evidence="3" id="KW-0934">Plastid</keyword>
<protein>
    <submittedName>
        <fullName evidence="3">Hypothetical chloroplast RF41</fullName>
    </submittedName>
</protein>
<dbReference type="SUPFAM" id="SSF50249">
    <property type="entry name" value="Nucleic acid-binding proteins"/>
    <property type="match status" value="1"/>
</dbReference>
<dbReference type="InterPro" id="IPR000424">
    <property type="entry name" value="Primosome_PriB/ssb"/>
</dbReference>
<geneLocation type="plastid" evidence="3"/>